<dbReference type="Gene3D" id="1.10.290.10">
    <property type="entry name" value="Topoisomerase I, domain 4"/>
    <property type="match status" value="1"/>
</dbReference>
<evidence type="ECO:0000256" key="14">
    <source>
        <dbReference type="SAM" id="MobiDB-lite"/>
    </source>
</evidence>
<dbReference type="FunFam" id="1.10.290.10:FF:000001">
    <property type="entry name" value="DNA topoisomerase"/>
    <property type="match status" value="1"/>
</dbReference>
<evidence type="ECO:0000259" key="15">
    <source>
        <dbReference type="PROSITE" id="PS50880"/>
    </source>
</evidence>
<dbReference type="AlphaFoldDB" id="A0A9P0NH55"/>
<dbReference type="CDD" id="cd00186">
    <property type="entry name" value="TOP1Ac"/>
    <property type="match status" value="1"/>
</dbReference>
<evidence type="ECO:0000256" key="11">
    <source>
        <dbReference type="ARBA" id="ARBA00056363"/>
    </source>
</evidence>
<dbReference type="InterPro" id="IPR003602">
    <property type="entry name" value="Topo_IA_DNA-bd_dom"/>
</dbReference>
<dbReference type="Gene3D" id="2.70.20.10">
    <property type="entry name" value="Topoisomerase I, domain 3"/>
    <property type="match status" value="1"/>
</dbReference>
<sequence length="959" mass="109248">MFLKRNQINLSVLFKNVYQIHLCGFSNKEVNSRMRVLNVAEKNDAAKNIAGHLSGGNLQRREGFSKFNKIYEFNHTFQGSPSTMIMTSVSGHLLGYEFQGSYRSWTSCSPLELFHIPVVKECPKDFLNIKKTLIREVRSCNALVIWTDADREGENIGFEIIDVCKEVNPRIQVYRATLSEITKPSVQRAISSLGPPNKNISDAVDVRSELDLRIGAAFTRYQTMRLQKVFPEVLAKSLISYGSCQFPTLGFVVERYKDIQNFIPENFWKIKVHHKIENLDVEFSWQRVRLFDEVLCNVLYERCQENPTALVLKVTKKPKTKWRPVPLDTIELEKAASRKLGINAKETMKIAEKLYSQGFISYPRTETNIFPKELNLSNLVQLQVQDNNWGDFAQNVLNNGPSPRQGKKSDQAHPPIHPTKYTHGLQDRERKVYEYVVRHFLACLSKDAEGEETIVNIEINGEKFLANGLRIIALNYLEVYPYDKWSNKQIHNYNQGQSFMPTRLEMIDGQTSPPNLLTEADLISLMDKHGIGTDATHAEHIETIKSRLYVGLENNKYFVPGELGIGLVEGYDNMGFEMSKPHLRAELEADLKKICEGTKSPLVVLREQIAKYKEVFIKTTEQVEKLDQSLGKYLRAQPVAFQNNGQHESMTVKNIRKCPVCKLTNLVLKKKQNNQGFFVSCSGFPTCRNSYWLPPSVIEATVSDNVCSQCSGGIKLIKFQFTARSMRPHYPDTYEGCINGCDSTLCEILQVNISRPSSSSSSTQPSNRNIVTTNQNRGPNRDNNVPCPTNNLSRTGSSQNIQHLNNDQVCCQCGNAAKLLTVTRETANKGRQFYGCSKPISATDRCTFFLWADDQPMPAAGRPNTQFNNRNNGQNNYGQMNNSYRARAVNNQSGGQRKCGLCKQPGKYKFYVFISLYVFHRCKLEKFFNIFNTYSKCIVCFVLKMFFFVGHTRRNCPQN</sequence>
<evidence type="ECO:0000256" key="9">
    <source>
        <dbReference type="ARBA" id="ARBA00023125"/>
    </source>
</evidence>
<feature type="domain" description="GRF-type" evidence="16">
    <location>
        <begin position="811"/>
        <end position="855"/>
    </location>
</feature>
<feature type="domain" description="Toprim" evidence="15">
    <location>
        <begin position="35"/>
        <end position="179"/>
    </location>
</feature>
<dbReference type="GO" id="GO:0006310">
    <property type="term" value="P:DNA recombination"/>
    <property type="evidence" value="ECO:0007669"/>
    <property type="project" value="TreeGrafter"/>
</dbReference>
<dbReference type="EMBL" id="OU899035">
    <property type="protein sequence ID" value="CAH1720914.1"/>
    <property type="molecule type" value="Genomic_DNA"/>
</dbReference>
<keyword evidence="5" id="KW-0677">Repeat</keyword>
<dbReference type="SMART" id="SM00436">
    <property type="entry name" value="TOP1Bc"/>
    <property type="match status" value="1"/>
</dbReference>
<dbReference type="InterPro" id="IPR013498">
    <property type="entry name" value="Topo_IA_Znf"/>
</dbReference>
<feature type="compositionally biased region" description="Low complexity" evidence="14">
    <location>
        <begin position="755"/>
        <end position="769"/>
    </location>
</feature>
<comment type="catalytic activity">
    <reaction evidence="1 13">
        <text>ATP-independent breakage of single-stranded DNA, followed by passage and rejoining.</text>
        <dbReference type="EC" id="5.6.2.1"/>
    </reaction>
</comment>
<dbReference type="Proteomes" id="UP001154329">
    <property type="component" value="Chromosome 2"/>
</dbReference>
<feature type="region of interest" description="Disordered" evidence="14">
    <location>
        <begin position="755"/>
        <end position="794"/>
    </location>
</feature>
<keyword evidence="6 12" id="KW-0863">Zinc-finger</keyword>
<dbReference type="InterPro" id="IPR000380">
    <property type="entry name" value="Topo_IA"/>
</dbReference>
<evidence type="ECO:0000313" key="19">
    <source>
        <dbReference type="Proteomes" id="UP001154329"/>
    </source>
</evidence>
<dbReference type="FunFam" id="1.10.460.10:FF:000020">
    <property type="entry name" value="DNA topoisomerase 3-alpha"/>
    <property type="match status" value="1"/>
</dbReference>
<dbReference type="InterPro" id="IPR013497">
    <property type="entry name" value="Topo_IA_cen"/>
</dbReference>
<keyword evidence="4" id="KW-0479">Metal-binding</keyword>
<keyword evidence="8 13" id="KW-0799">Topoisomerase</keyword>
<keyword evidence="10 13" id="KW-0413">Isomerase</keyword>
<dbReference type="SMART" id="SM00493">
    <property type="entry name" value="TOPRIM"/>
    <property type="match status" value="1"/>
</dbReference>
<feature type="compositionally biased region" description="Polar residues" evidence="14">
    <location>
        <begin position="770"/>
        <end position="794"/>
    </location>
</feature>
<reference evidence="18" key="2">
    <citation type="submission" date="2022-10" db="EMBL/GenBank/DDBJ databases">
        <authorList>
            <consortium name="ENA_rothamsted_submissions"/>
            <consortium name="culmorum"/>
            <person name="King R."/>
        </authorList>
    </citation>
    <scope>NUCLEOTIDE SEQUENCE</scope>
</reference>
<dbReference type="FunFam" id="3.40.50.140:FF:000003">
    <property type="entry name" value="DNA topoisomerase"/>
    <property type="match status" value="1"/>
</dbReference>
<evidence type="ECO:0000256" key="6">
    <source>
        <dbReference type="ARBA" id="ARBA00022771"/>
    </source>
</evidence>
<dbReference type="Pfam" id="PF06839">
    <property type="entry name" value="Zn_ribbon_GRF"/>
    <property type="match status" value="1"/>
</dbReference>
<dbReference type="InterPro" id="IPR034144">
    <property type="entry name" value="TOPRIM_TopoIII"/>
</dbReference>
<dbReference type="Gene3D" id="1.10.460.10">
    <property type="entry name" value="Topoisomerase I, domain 2"/>
    <property type="match status" value="1"/>
</dbReference>
<dbReference type="GO" id="GO:0003677">
    <property type="term" value="F:DNA binding"/>
    <property type="evidence" value="ECO:0007669"/>
    <property type="project" value="UniProtKB-KW"/>
</dbReference>
<feature type="domain" description="Topo IA-type catalytic" evidence="17">
    <location>
        <begin position="197"/>
        <end position="616"/>
    </location>
</feature>
<dbReference type="CDD" id="cd03362">
    <property type="entry name" value="TOPRIM_TopoIA_TopoIII"/>
    <property type="match status" value="1"/>
</dbReference>
<dbReference type="PROSITE" id="PS52039">
    <property type="entry name" value="TOPO_IA_2"/>
    <property type="match status" value="1"/>
</dbReference>
<dbReference type="InterPro" id="IPR023405">
    <property type="entry name" value="Topo_IA_core_domain"/>
</dbReference>
<organism evidence="18 19">
    <name type="scientific">Aphis gossypii</name>
    <name type="common">Cotton aphid</name>
    <dbReference type="NCBI Taxonomy" id="80765"/>
    <lineage>
        <taxon>Eukaryota</taxon>
        <taxon>Metazoa</taxon>
        <taxon>Ecdysozoa</taxon>
        <taxon>Arthropoda</taxon>
        <taxon>Hexapoda</taxon>
        <taxon>Insecta</taxon>
        <taxon>Pterygota</taxon>
        <taxon>Neoptera</taxon>
        <taxon>Paraneoptera</taxon>
        <taxon>Hemiptera</taxon>
        <taxon>Sternorrhyncha</taxon>
        <taxon>Aphidomorpha</taxon>
        <taxon>Aphidoidea</taxon>
        <taxon>Aphididae</taxon>
        <taxon>Aphidini</taxon>
        <taxon>Aphis</taxon>
        <taxon>Aphis</taxon>
    </lineage>
</organism>
<dbReference type="InterPro" id="IPR013825">
    <property type="entry name" value="Topo_IA_cen_sub2"/>
</dbReference>
<dbReference type="GO" id="GO:0003917">
    <property type="term" value="F:DNA topoisomerase type I (single strand cut, ATP-independent) activity"/>
    <property type="evidence" value="ECO:0007669"/>
    <property type="project" value="UniProtKB-EC"/>
</dbReference>
<evidence type="ECO:0000256" key="8">
    <source>
        <dbReference type="ARBA" id="ARBA00023029"/>
    </source>
</evidence>
<dbReference type="PANTHER" id="PTHR11390">
    <property type="entry name" value="PROKARYOTIC DNA TOPOISOMERASE"/>
    <property type="match status" value="1"/>
</dbReference>
<dbReference type="GO" id="GO:0031422">
    <property type="term" value="C:RecQ family helicase-topoisomerase III complex"/>
    <property type="evidence" value="ECO:0007669"/>
    <property type="project" value="TreeGrafter"/>
</dbReference>
<evidence type="ECO:0000256" key="7">
    <source>
        <dbReference type="ARBA" id="ARBA00022833"/>
    </source>
</evidence>
<dbReference type="InterPro" id="IPR013824">
    <property type="entry name" value="Topo_IA_cen_sub1"/>
</dbReference>
<evidence type="ECO:0000256" key="4">
    <source>
        <dbReference type="ARBA" id="ARBA00022723"/>
    </source>
</evidence>
<dbReference type="InterPro" id="IPR006171">
    <property type="entry name" value="TOPRIM_dom"/>
</dbReference>
<dbReference type="PANTHER" id="PTHR11390:SF21">
    <property type="entry name" value="DNA TOPOISOMERASE 3-ALPHA"/>
    <property type="match status" value="1"/>
</dbReference>
<dbReference type="Pfam" id="PF01751">
    <property type="entry name" value="Toprim"/>
    <property type="match status" value="1"/>
</dbReference>
<evidence type="ECO:0000256" key="2">
    <source>
        <dbReference type="ARBA" id="ARBA00009446"/>
    </source>
</evidence>
<comment type="function">
    <text evidence="11">Releases the supercoiling and torsional tension of DNA introduced during the DNA replication and transcription by transiently cleaving and rejoining one strand of the DNA duplex. Introduces a single-strand break via transesterification at a target site in duplex DNA. The scissile phosphodiester is attacked by the catalytic tyrosine of the enzyme, resulting in the formation of a DNA-(5'-phosphotyrosyl)-enzyme intermediate and the expulsion of a 3'-OH DNA strand. The free DNA strand than undergoes passage around the unbroken strand thus removing DNA supercoils. Finally, in the religation step, the DNA 3'-OH attacks the covalent intermediate to expel the active-site tyrosine and restore the DNA phosphodiester backbone. Weakly relaxes negative supercoils and displays a distinct preference for binding single-stranded DNA.</text>
</comment>
<dbReference type="PROSITE" id="PS51999">
    <property type="entry name" value="ZF_GRF"/>
    <property type="match status" value="1"/>
</dbReference>
<gene>
    <name evidence="18" type="ORF">APHIGO_LOCUS4173</name>
</gene>
<proteinExistence type="inferred from homology"/>
<evidence type="ECO:0000256" key="3">
    <source>
        <dbReference type="ARBA" id="ARBA00012891"/>
    </source>
</evidence>
<dbReference type="Pfam" id="PF01131">
    <property type="entry name" value="Topoisom_bac"/>
    <property type="match status" value="1"/>
</dbReference>
<dbReference type="PROSITE" id="PS00396">
    <property type="entry name" value="TOPO_IA_1"/>
    <property type="match status" value="1"/>
</dbReference>
<evidence type="ECO:0000256" key="13">
    <source>
        <dbReference type="RuleBase" id="RU362092"/>
    </source>
</evidence>
<feature type="region of interest" description="Disordered" evidence="14">
    <location>
        <begin position="398"/>
        <end position="423"/>
    </location>
</feature>
<comment type="function">
    <text evidence="13">Introduces a single-strand break via transesterification at a target site in duplex DNA. Releases the supercoiling and torsional tension of DNA introduced during the DNA replication and transcription by transiently cleaving and rejoining one strand of the DNA duplex. The scissile phosphodiester is attacked by the catalytic tyrosine of the enzyme, resulting in the formation of a DNA-(5'-phosphotyrosyl)-enzyme intermediate and the expulsion of a 3'-OH DNA strand.</text>
</comment>
<dbReference type="Pfam" id="PF01396">
    <property type="entry name" value="Zn_ribbon_Top1"/>
    <property type="match status" value="1"/>
</dbReference>
<dbReference type="Gene3D" id="3.40.50.140">
    <property type="match status" value="1"/>
</dbReference>
<dbReference type="GO" id="GO:0006281">
    <property type="term" value="P:DNA repair"/>
    <property type="evidence" value="ECO:0007669"/>
    <property type="project" value="TreeGrafter"/>
</dbReference>
<dbReference type="GO" id="GO:0008270">
    <property type="term" value="F:zinc ion binding"/>
    <property type="evidence" value="ECO:0007669"/>
    <property type="project" value="UniProtKB-KW"/>
</dbReference>
<accession>A0A9P0NH55</accession>
<reference evidence="18" key="1">
    <citation type="submission" date="2022-02" db="EMBL/GenBank/DDBJ databases">
        <authorList>
            <person name="King R."/>
        </authorList>
    </citation>
    <scope>NUCLEOTIDE SEQUENCE</scope>
</reference>
<dbReference type="Gene3D" id="3.30.65.10">
    <property type="entry name" value="Bacterial Topoisomerase I, domain 1"/>
    <property type="match status" value="1"/>
</dbReference>
<evidence type="ECO:0000256" key="5">
    <source>
        <dbReference type="ARBA" id="ARBA00022737"/>
    </source>
</evidence>
<evidence type="ECO:0000259" key="17">
    <source>
        <dbReference type="PROSITE" id="PS52039"/>
    </source>
</evidence>
<protein>
    <recommendedName>
        <fullName evidence="3 13">DNA topoisomerase</fullName>
        <ecNumber evidence="3 13">5.6.2.1</ecNumber>
    </recommendedName>
</protein>
<dbReference type="InterPro" id="IPR010666">
    <property type="entry name" value="Znf_GRF"/>
</dbReference>
<keyword evidence="9 13" id="KW-0238">DNA-binding</keyword>
<dbReference type="GO" id="GO:0005634">
    <property type="term" value="C:nucleus"/>
    <property type="evidence" value="ECO:0007669"/>
    <property type="project" value="TreeGrafter"/>
</dbReference>
<dbReference type="InterPro" id="IPR023406">
    <property type="entry name" value="Topo_IA_AS"/>
</dbReference>
<dbReference type="PROSITE" id="PS50880">
    <property type="entry name" value="TOPRIM"/>
    <property type="match status" value="1"/>
</dbReference>
<comment type="similarity">
    <text evidence="2 13">Belongs to the type IA topoisomerase family.</text>
</comment>
<evidence type="ECO:0000313" key="18">
    <source>
        <dbReference type="EMBL" id="CAH1720914.1"/>
    </source>
</evidence>
<evidence type="ECO:0000256" key="12">
    <source>
        <dbReference type="PROSITE-ProRule" id="PRU01343"/>
    </source>
</evidence>
<dbReference type="InterPro" id="IPR013826">
    <property type="entry name" value="Topo_IA_cen_sub3"/>
</dbReference>
<dbReference type="SUPFAM" id="SSF56712">
    <property type="entry name" value="Prokaryotic type I DNA topoisomerase"/>
    <property type="match status" value="1"/>
</dbReference>
<name>A0A9P0NH55_APHGO</name>
<dbReference type="EC" id="5.6.2.1" evidence="3 13"/>
<keyword evidence="7" id="KW-0862">Zinc</keyword>
<evidence type="ECO:0000259" key="16">
    <source>
        <dbReference type="PROSITE" id="PS51999"/>
    </source>
</evidence>
<dbReference type="InterPro" id="IPR003601">
    <property type="entry name" value="Topo_IA_2"/>
</dbReference>
<evidence type="ECO:0000256" key="10">
    <source>
        <dbReference type="ARBA" id="ARBA00023235"/>
    </source>
</evidence>
<dbReference type="SMART" id="SM00437">
    <property type="entry name" value="TOP1Ac"/>
    <property type="match status" value="1"/>
</dbReference>
<dbReference type="PRINTS" id="PR00417">
    <property type="entry name" value="PRTPISMRASEI"/>
</dbReference>
<dbReference type="GO" id="GO:0006265">
    <property type="term" value="P:DNA topological change"/>
    <property type="evidence" value="ECO:0007669"/>
    <property type="project" value="InterPro"/>
</dbReference>
<keyword evidence="19" id="KW-1185">Reference proteome</keyword>
<evidence type="ECO:0000256" key="1">
    <source>
        <dbReference type="ARBA" id="ARBA00000213"/>
    </source>
</evidence>